<dbReference type="InterPro" id="IPR029063">
    <property type="entry name" value="SAM-dependent_MTases_sf"/>
</dbReference>
<dbReference type="GO" id="GO:0032259">
    <property type="term" value="P:methylation"/>
    <property type="evidence" value="ECO:0007669"/>
    <property type="project" value="UniProtKB-KW"/>
</dbReference>
<dbReference type="Gene3D" id="3.40.50.150">
    <property type="entry name" value="Vaccinia Virus protein VP39"/>
    <property type="match status" value="1"/>
</dbReference>
<dbReference type="NCBIfam" id="NF045667">
    <property type="entry name" value="MTase_DVU1556"/>
    <property type="match status" value="1"/>
</dbReference>
<evidence type="ECO:0000313" key="2">
    <source>
        <dbReference type="EMBL" id="GBC59432.1"/>
    </source>
</evidence>
<dbReference type="OrthoDB" id="9769602at2"/>
<dbReference type="SUPFAM" id="SSF53335">
    <property type="entry name" value="S-adenosyl-L-methionine-dependent methyltransferases"/>
    <property type="match status" value="1"/>
</dbReference>
<evidence type="ECO:0000259" key="1">
    <source>
        <dbReference type="Pfam" id="PF08241"/>
    </source>
</evidence>
<accession>A0A401FR40</accession>
<name>A0A401FR40_9BACT</name>
<dbReference type="GO" id="GO:0008757">
    <property type="term" value="F:S-adenosylmethionine-dependent methyltransferase activity"/>
    <property type="evidence" value="ECO:0007669"/>
    <property type="project" value="InterPro"/>
</dbReference>
<reference evidence="3" key="2">
    <citation type="submission" date="2019-01" db="EMBL/GenBank/DDBJ databases">
        <title>Genome sequence of Desulfonema ishimotonii strain Tokyo 01.</title>
        <authorList>
            <person name="Fukui M."/>
        </authorList>
    </citation>
    <scope>NUCLEOTIDE SEQUENCE [LARGE SCALE GENOMIC DNA]</scope>
    <source>
        <strain evidence="3">Tokyo 01</strain>
    </source>
</reference>
<feature type="domain" description="Methyltransferase type 11" evidence="1">
    <location>
        <begin position="45"/>
        <end position="134"/>
    </location>
</feature>
<dbReference type="RefSeq" id="WP_124326947.1">
    <property type="nucleotide sequence ID" value="NZ_BEXT01000001.1"/>
</dbReference>
<protein>
    <submittedName>
        <fullName evidence="2">SAM-dependent methyltransferase</fullName>
    </submittedName>
</protein>
<sequence length="239" mass="25754">MAYCRLYEQEAVRATVGPAIRPGGFALTDWAVKFCGFPKGARIADIGCGCGATVGHLRKMYQLEASGADMSALLLAEGRQASALPLIRASADALPYGNGVMDGLFCECVLSILPDPETALGEFYRVLKPGGCLVLSDIYLRQPPADNRLKELPVISCFTSAVSEDARIAQVRAAGFRILLWEDHTRLLKEMAAQFVFEHGSLQEFWAQMLPCGCAGETAAAIREAKPGYYLMVARKGAG</sequence>
<evidence type="ECO:0000313" key="3">
    <source>
        <dbReference type="Proteomes" id="UP000288096"/>
    </source>
</evidence>
<proteinExistence type="predicted"/>
<dbReference type="InterPro" id="IPR013216">
    <property type="entry name" value="Methyltransf_11"/>
</dbReference>
<reference evidence="3" key="1">
    <citation type="submission" date="2017-11" db="EMBL/GenBank/DDBJ databases">
        <authorList>
            <person name="Watanabe M."/>
            <person name="Kojima H."/>
        </authorList>
    </citation>
    <scope>NUCLEOTIDE SEQUENCE [LARGE SCALE GENOMIC DNA]</scope>
    <source>
        <strain evidence="3">Tokyo 01</strain>
    </source>
</reference>
<keyword evidence="2" id="KW-0808">Transferase</keyword>
<organism evidence="2 3">
    <name type="scientific">Desulfonema ishimotonii</name>
    <dbReference type="NCBI Taxonomy" id="45657"/>
    <lineage>
        <taxon>Bacteria</taxon>
        <taxon>Pseudomonadati</taxon>
        <taxon>Thermodesulfobacteriota</taxon>
        <taxon>Desulfobacteria</taxon>
        <taxon>Desulfobacterales</taxon>
        <taxon>Desulfococcaceae</taxon>
        <taxon>Desulfonema</taxon>
    </lineage>
</organism>
<keyword evidence="2" id="KW-0489">Methyltransferase</keyword>
<dbReference type="CDD" id="cd02440">
    <property type="entry name" value="AdoMet_MTases"/>
    <property type="match status" value="1"/>
</dbReference>
<comment type="caution">
    <text evidence="2">The sequence shown here is derived from an EMBL/GenBank/DDBJ whole genome shotgun (WGS) entry which is preliminary data.</text>
</comment>
<dbReference type="Proteomes" id="UP000288096">
    <property type="component" value="Unassembled WGS sequence"/>
</dbReference>
<dbReference type="AlphaFoldDB" id="A0A401FR40"/>
<dbReference type="PANTHER" id="PTHR43591">
    <property type="entry name" value="METHYLTRANSFERASE"/>
    <property type="match status" value="1"/>
</dbReference>
<dbReference type="Pfam" id="PF08241">
    <property type="entry name" value="Methyltransf_11"/>
    <property type="match status" value="1"/>
</dbReference>
<dbReference type="EMBL" id="BEXT01000001">
    <property type="protein sequence ID" value="GBC59432.1"/>
    <property type="molecule type" value="Genomic_DNA"/>
</dbReference>
<keyword evidence="3" id="KW-1185">Reference proteome</keyword>
<gene>
    <name evidence="2" type="ORF">DENIS_0371</name>
</gene>